<dbReference type="GO" id="GO:0003677">
    <property type="term" value="F:DNA binding"/>
    <property type="evidence" value="ECO:0007669"/>
    <property type="project" value="UniProtKB-KW"/>
</dbReference>
<dbReference type="GO" id="GO:0003700">
    <property type="term" value="F:DNA-binding transcription factor activity"/>
    <property type="evidence" value="ECO:0007669"/>
    <property type="project" value="InterPro"/>
</dbReference>
<dbReference type="SMART" id="SM00345">
    <property type="entry name" value="HTH_GNTR"/>
    <property type="match status" value="1"/>
</dbReference>
<evidence type="ECO:0000313" key="6">
    <source>
        <dbReference type="EMBL" id="TDD75794.1"/>
    </source>
</evidence>
<dbReference type="PANTHER" id="PTHR44846">
    <property type="entry name" value="MANNOSYL-D-GLYCERATE TRANSPORT/METABOLISM SYSTEM REPRESSOR MNGR-RELATED"/>
    <property type="match status" value="1"/>
</dbReference>
<dbReference type="SMART" id="SM00866">
    <property type="entry name" value="UTRA"/>
    <property type="match status" value="1"/>
</dbReference>
<feature type="compositionally biased region" description="Basic and acidic residues" evidence="4">
    <location>
        <begin position="146"/>
        <end position="159"/>
    </location>
</feature>
<accession>A0A4R5AX67</accession>
<proteinExistence type="predicted"/>
<dbReference type="Gene3D" id="3.40.1410.10">
    <property type="entry name" value="Chorismate lyase-like"/>
    <property type="match status" value="1"/>
</dbReference>
<evidence type="ECO:0000256" key="3">
    <source>
        <dbReference type="ARBA" id="ARBA00023163"/>
    </source>
</evidence>
<evidence type="ECO:0000256" key="4">
    <source>
        <dbReference type="SAM" id="MobiDB-lite"/>
    </source>
</evidence>
<evidence type="ECO:0000256" key="1">
    <source>
        <dbReference type="ARBA" id="ARBA00023015"/>
    </source>
</evidence>
<dbReference type="EMBL" id="SMKU01000219">
    <property type="protein sequence ID" value="TDD75794.1"/>
    <property type="molecule type" value="Genomic_DNA"/>
</dbReference>
<comment type="caution">
    <text evidence="6">The sequence shown here is derived from an EMBL/GenBank/DDBJ whole genome shotgun (WGS) entry which is preliminary data.</text>
</comment>
<dbReference type="SUPFAM" id="SSF46785">
    <property type="entry name" value="Winged helix' DNA-binding domain"/>
    <property type="match status" value="1"/>
</dbReference>
<evidence type="ECO:0000313" key="7">
    <source>
        <dbReference type="Proteomes" id="UP000294513"/>
    </source>
</evidence>
<name>A0A4R5AX67_9ACTN</name>
<dbReference type="Proteomes" id="UP000294513">
    <property type="component" value="Unassembled WGS sequence"/>
</dbReference>
<dbReference type="Pfam" id="PF07702">
    <property type="entry name" value="UTRA"/>
    <property type="match status" value="1"/>
</dbReference>
<feature type="domain" description="HTH gntR-type" evidence="5">
    <location>
        <begin position="161"/>
        <end position="229"/>
    </location>
</feature>
<dbReference type="InterPro" id="IPR050679">
    <property type="entry name" value="Bact_HTH_transcr_reg"/>
</dbReference>
<dbReference type="OrthoDB" id="3214900at2"/>
<dbReference type="CDD" id="cd07377">
    <property type="entry name" value="WHTH_GntR"/>
    <property type="match status" value="1"/>
</dbReference>
<reference evidence="6 7" key="1">
    <citation type="submission" date="2019-03" db="EMBL/GenBank/DDBJ databases">
        <title>Draft genome sequences of novel Actinobacteria.</title>
        <authorList>
            <person name="Sahin N."/>
            <person name="Ay H."/>
            <person name="Saygin H."/>
        </authorList>
    </citation>
    <scope>NUCLEOTIDE SEQUENCE [LARGE SCALE GENOMIC DNA]</scope>
    <source>
        <strain evidence="6 7">H3C3</strain>
    </source>
</reference>
<dbReference type="InterPro" id="IPR000524">
    <property type="entry name" value="Tscrpt_reg_HTH_GntR"/>
</dbReference>
<dbReference type="InterPro" id="IPR036388">
    <property type="entry name" value="WH-like_DNA-bd_sf"/>
</dbReference>
<dbReference type="InterPro" id="IPR011663">
    <property type="entry name" value="UTRA"/>
</dbReference>
<evidence type="ECO:0000259" key="5">
    <source>
        <dbReference type="PROSITE" id="PS50949"/>
    </source>
</evidence>
<dbReference type="PANTHER" id="PTHR44846:SF17">
    <property type="entry name" value="GNTR-FAMILY TRANSCRIPTIONAL REGULATOR"/>
    <property type="match status" value="1"/>
</dbReference>
<protein>
    <submittedName>
        <fullName evidence="6">GntR family transcriptional regulator</fullName>
    </submittedName>
</protein>
<evidence type="ECO:0000256" key="2">
    <source>
        <dbReference type="ARBA" id="ARBA00023125"/>
    </source>
</evidence>
<organism evidence="6 7">
    <name type="scientific">Actinomadura rubrisoli</name>
    <dbReference type="NCBI Taxonomy" id="2530368"/>
    <lineage>
        <taxon>Bacteria</taxon>
        <taxon>Bacillati</taxon>
        <taxon>Actinomycetota</taxon>
        <taxon>Actinomycetes</taxon>
        <taxon>Streptosporangiales</taxon>
        <taxon>Thermomonosporaceae</taxon>
        <taxon>Actinomadura</taxon>
    </lineage>
</organism>
<keyword evidence="3" id="KW-0804">Transcription</keyword>
<dbReference type="InterPro" id="IPR028978">
    <property type="entry name" value="Chorismate_lyase_/UTRA_dom_sf"/>
</dbReference>
<feature type="region of interest" description="Disordered" evidence="4">
    <location>
        <begin position="136"/>
        <end position="160"/>
    </location>
</feature>
<keyword evidence="7" id="KW-1185">Reference proteome</keyword>
<keyword evidence="1" id="KW-0805">Transcription regulation</keyword>
<dbReference type="InterPro" id="IPR036390">
    <property type="entry name" value="WH_DNA-bd_sf"/>
</dbReference>
<dbReference type="GO" id="GO:0045892">
    <property type="term" value="P:negative regulation of DNA-templated transcription"/>
    <property type="evidence" value="ECO:0007669"/>
    <property type="project" value="TreeGrafter"/>
</dbReference>
<keyword evidence="2" id="KW-0238">DNA-binding</keyword>
<dbReference type="Gene3D" id="1.10.10.10">
    <property type="entry name" value="Winged helix-like DNA-binding domain superfamily/Winged helix DNA-binding domain"/>
    <property type="match status" value="1"/>
</dbReference>
<dbReference type="AlphaFoldDB" id="A0A4R5AX67"/>
<dbReference type="PROSITE" id="PS50949">
    <property type="entry name" value="HTH_GNTR"/>
    <property type="match status" value="1"/>
</dbReference>
<gene>
    <name evidence="6" type="ORF">E1298_31270</name>
</gene>
<sequence>MRLVGFADRYSTGPGEPQLACVALPFMAPHPHLSRLSACRCEQVAWMNHSRVALATQQTRKCLHRLLTRVDDLLVVGLTRPIKGSHGNPPPRLVGHRLKLNPMTTSLICGLLVERSMSILTWEVAGIHKGATTDMRLDQSTSHPDVSLKHPGSPEKEGKVGLSARDLAAVLRRQINDQELNFGDVIPSQTALSATYSVSVTTVNRALGELRREGLVRTEQGRGTIVTLLPQIVRDARDRYTHSKRSQDRGAFAAEVRRLGMTPRSETTILREVPPPKVAEFLGTGGEEVVIRHRQMYADDTLVQIAPSYIPLSIAGGTMLEDNVQSPGGMVSTMAQLGYEQVHADEYLTPCRTPTDEESTRFGIASDQPVFDLYHVAYDASGRAVEVCHHVGPTHLWQFVYRVPMK</sequence>
<dbReference type="Pfam" id="PF00392">
    <property type="entry name" value="GntR"/>
    <property type="match status" value="1"/>
</dbReference>
<dbReference type="SUPFAM" id="SSF64288">
    <property type="entry name" value="Chorismate lyase-like"/>
    <property type="match status" value="1"/>
</dbReference>